<comment type="caution">
    <text evidence="4">The sequence shown here is derived from an EMBL/GenBank/DDBJ whole genome shotgun (WGS) entry which is preliminary data.</text>
</comment>
<keyword evidence="2" id="KW-0812">Transmembrane</keyword>
<reference evidence="4" key="1">
    <citation type="journal article" date="2020" name="bioRxiv">
        <title>Whole genome comparisons of ergot fungi reveals the divergence and evolution of species within the genus Claviceps are the result of varying mechanisms driving genome evolution and host range expansion.</title>
        <authorList>
            <person name="Wyka S.A."/>
            <person name="Mondo S.J."/>
            <person name="Liu M."/>
            <person name="Dettman J."/>
            <person name="Nalam V."/>
            <person name="Broders K.D."/>
        </authorList>
    </citation>
    <scope>NUCLEOTIDE SEQUENCE</scope>
    <source>
        <strain evidence="4">CCC 489</strain>
    </source>
</reference>
<keyword evidence="2" id="KW-0472">Membrane</keyword>
<evidence type="ECO:0000256" key="2">
    <source>
        <dbReference type="SAM" id="Phobius"/>
    </source>
</evidence>
<feature type="transmembrane region" description="Helical" evidence="2">
    <location>
        <begin position="139"/>
        <end position="157"/>
    </location>
</feature>
<evidence type="ECO:0000259" key="3">
    <source>
        <dbReference type="Pfam" id="PF24841"/>
    </source>
</evidence>
<feature type="transmembrane region" description="Helical" evidence="2">
    <location>
        <begin position="100"/>
        <end position="118"/>
    </location>
</feature>
<dbReference type="AlphaFoldDB" id="A0A8K0NKH0"/>
<evidence type="ECO:0000256" key="1">
    <source>
        <dbReference type="SAM" id="MobiDB-lite"/>
    </source>
</evidence>
<dbReference type="PANTHER" id="PTHR37846">
    <property type="entry name" value="YALI0B21296P"/>
    <property type="match status" value="1"/>
</dbReference>
<keyword evidence="5" id="KW-1185">Reference proteome</keyword>
<sequence>MPKTRRQRIAEPSIPLRQPDRTGPSQKTLLEIASQQDLAGQAARREEQLARQGRAGAVLSSRAEHMLEAALWTVTIAMLHFTFDVLVQNQYGREVDWPSVVVRTVRAWGVFLVLFYALHPFDPQTPLLGSLPARMQHPLRQTVFFVASVLAGCRLIHVTNTSGYLATMKQAPPLGCLWLWAVVELNLPAGCASLLVAAVFLHLGGYDLK</sequence>
<dbReference type="PANTHER" id="PTHR37846:SF1">
    <property type="entry name" value="DEACETYLASE-LIKE PROTEIN"/>
    <property type="match status" value="1"/>
</dbReference>
<dbReference type="EMBL" id="SRPY01000053">
    <property type="protein sequence ID" value="KAG5929542.1"/>
    <property type="molecule type" value="Genomic_DNA"/>
</dbReference>
<gene>
    <name evidence="4" type="ORF">E4U42_005569</name>
</gene>
<evidence type="ECO:0000313" key="4">
    <source>
        <dbReference type="EMBL" id="KAG5929542.1"/>
    </source>
</evidence>
<keyword evidence="2" id="KW-1133">Transmembrane helix</keyword>
<dbReference type="Pfam" id="PF24841">
    <property type="entry name" value="DUF7719"/>
    <property type="match status" value="1"/>
</dbReference>
<dbReference type="Proteomes" id="UP000811619">
    <property type="component" value="Unassembled WGS sequence"/>
</dbReference>
<accession>A0A8K0NKH0</accession>
<name>A0A8K0NKH0_9HYPO</name>
<organism evidence="4 5">
    <name type="scientific">Claviceps africana</name>
    <dbReference type="NCBI Taxonomy" id="83212"/>
    <lineage>
        <taxon>Eukaryota</taxon>
        <taxon>Fungi</taxon>
        <taxon>Dikarya</taxon>
        <taxon>Ascomycota</taxon>
        <taxon>Pezizomycotina</taxon>
        <taxon>Sordariomycetes</taxon>
        <taxon>Hypocreomycetidae</taxon>
        <taxon>Hypocreales</taxon>
        <taxon>Clavicipitaceae</taxon>
        <taxon>Claviceps</taxon>
    </lineage>
</organism>
<evidence type="ECO:0000313" key="5">
    <source>
        <dbReference type="Proteomes" id="UP000811619"/>
    </source>
</evidence>
<dbReference type="OrthoDB" id="5597489at2759"/>
<feature type="domain" description="DUF7719" evidence="3">
    <location>
        <begin position="140"/>
        <end position="207"/>
    </location>
</feature>
<dbReference type="InterPro" id="IPR056136">
    <property type="entry name" value="DUF7719"/>
</dbReference>
<protein>
    <recommendedName>
        <fullName evidence="3">DUF7719 domain-containing protein</fullName>
    </recommendedName>
</protein>
<feature type="region of interest" description="Disordered" evidence="1">
    <location>
        <begin position="1"/>
        <end position="24"/>
    </location>
</feature>
<proteinExistence type="predicted"/>
<feature type="transmembrane region" description="Helical" evidence="2">
    <location>
        <begin position="177"/>
        <end position="203"/>
    </location>
</feature>